<dbReference type="OrthoDB" id="39175at2759"/>
<sequence length="184" mass="21194">MAFGFQALAARSQPSAGSDVSRKAIARLRMALSPHDAVQRSPDTLLKMQIRTPDWTDYALPKVGKDTDWLLIQCQHANTLSSAVNTLYSSRALCQTVAERERNLMQAHMVLESWRTGLPIHLQNIHRHETGYVTLDDQKTRHLTLTMVRKYHEAIFIIFFPWTGSQSRLISEHYRKRRNQPKPC</sequence>
<name>A0A9P3BL72_9EURO</name>
<organism evidence="1 2">
    <name type="scientific">Aspergillus pseudoviridinutans</name>
    <dbReference type="NCBI Taxonomy" id="1517512"/>
    <lineage>
        <taxon>Eukaryota</taxon>
        <taxon>Fungi</taxon>
        <taxon>Dikarya</taxon>
        <taxon>Ascomycota</taxon>
        <taxon>Pezizomycotina</taxon>
        <taxon>Eurotiomycetes</taxon>
        <taxon>Eurotiomycetidae</taxon>
        <taxon>Eurotiales</taxon>
        <taxon>Aspergillaceae</taxon>
        <taxon>Aspergillus</taxon>
        <taxon>Aspergillus subgen. Fumigati</taxon>
    </lineage>
</organism>
<evidence type="ECO:0000313" key="1">
    <source>
        <dbReference type="EMBL" id="GIJ90363.1"/>
    </source>
</evidence>
<comment type="caution">
    <text evidence="1">The sequence shown here is derived from an EMBL/GenBank/DDBJ whole genome shotgun (WGS) entry which is preliminary data.</text>
</comment>
<proteinExistence type="predicted"/>
<dbReference type="EMBL" id="BHVY01000007">
    <property type="protein sequence ID" value="GIJ90363.1"/>
    <property type="molecule type" value="Genomic_DNA"/>
</dbReference>
<dbReference type="Proteomes" id="UP001043456">
    <property type="component" value="Unassembled WGS sequence"/>
</dbReference>
<keyword evidence="2" id="KW-1185">Reference proteome</keyword>
<protein>
    <submittedName>
        <fullName evidence="1">Uncharacterized protein</fullName>
    </submittedName>
</protein>
<gene>
    <name evidence="1" type="ORF">Asppvi_009317</name>
</gene>
<dbReference type="AlphaFoldDB" id="A0A9P3BL72"/>
<dbReference type="RefSeq" id="XP_043161109.1">
    <property type="nucleotide sequence ID" value="XM_043305174.1"/>
</dbReference>
<accession>A0A9P3BL72</accession>
<dbReference type="GeneID" id="67007927"/>
<evidence type="ECO:0000313" key="2">
    <source>
        <dbReference type="Proteomes" id="UP001043456"/>
    </source>
</evidence>
<reference evidence="1 2" key="1">
    <citation type="submission" date="2018-10" db="EMBL/GenBank/DDBJ databases">
        <title>Pan-genome distribution and transcriptional activeness of fungal secondary metabolism genes in Aspergillus section Fumigati.</title>
        <authorList>
            <person name="Takahashi H."/>
            <person name="Umemura M."/>
            <person name="Ninomiya A."/>
            <person name="Kusuya Y."/>
            <person name="Urayama S."/>
            <person name="Shimizu M."/>
            <person name="Watanabe A."/>
            <person name="Kamei K."/>
            <person name="Yaguchi T."/>
            <person name="Hagiwara D."/>
        </authorList>
    </citation>
    <scope>NUCLEOTIDE SEQUENCE [LARGE SCALE GENOMIC DNA]</scope>
    <source>
        <strain evidence="1 2">IFM 55266</strain>
    </source>
</reference>